<sequence>MRTAANPLLSTYTPATVASCKLCEDHFDPKNFKEELRRQNQEELRRQNQSHDATDYQQFVPDDGLVAEEVSSEIGLSFQSEGNGGQCDTGESADQPSYNLDPFHHENENIEAFDGADSTRDNNDCTLLLRVNRAERVRTYSPKSKSASTPLVEVNSAERVHTNTRKSNLVSALSQRNIEDIGPQAFMECIKLQHENILVLRAENERLQKAHDKLEVDLADKTRNLKLEQQRHARTEESLEHLKSNCIESTDDLIEDRDMMIPASKTIDRFQFRDLQTSYTVEDQNISKRI</sequence>
<gene>
    <name evidence="1" type="ORF">QAD02_019407</name>
</gene>
<organism evidence="1 2">
    <name type="scientific">Eretmocerus hayati</name>
    <dbReference type="NCBI Taxonomy" id="131215"/>
    <lineage>
        <taxon>Eukaryota</taxon>
        <taxon>Metazoa</taxon>
        <taxon>Ecdysozoa</taxon>
        <taxon>Arthropoda</taxon>
        <taxon>Hexapoda</taxon>
        <taxon>Insecta</taxon>
        <taxon>Pterygota</taxon>
        <taxon>Neoptera</taxon>
        <taxon>Endopterygota</taxon>
        <taxon>Hymenoptera</taxon>
        <taxon>Apocrita</taxon>
        <taxon>Proctotrupomorpha</taxon>
        <taxon>Chalcidoidea</taxon>
        <taxon>Aphelinidae</taxon>
        <taxon>Aphelininae</taxon>
        <taxon>Eretmocerus</taxon>
    </lineage>
</organism>
<name>A0ACC2PJK8_9HYME</name>
<evidence type="ECO:0000313" key="1">
    <source>
        <dbReference type="EMBL" id="KAJ8683615.1"/>
    </source>
</evidence>
<dbReference type="Proteomes" id="UP001239111">
    <property type="component" value="Chromosome 1"/>
</dbReference>
<protein>
    <submittedName>
        <fullName evidence="1">Uncharacterized protein</fullName>
    </submittedName>
</protein>
<dbReference type="EMBL" id="CM056741">
    <property type="protein sequence ID" value="KAJ8683615.1"/>
    <property type="molecule type" value="Genomic_DNA"/>
</dbReference>
<evidence type="ECO:0000313" key="2">
    <source>
        <dbReference type="Proteomes" id="UP001239111"/>
    </source>
</evidence>
<proteinExistence type="predicted"/>
<comment type="caution">
    <text evidence="1">The sequence shown here is derived from an EMBL/GenBank/DDBJ whole genome shotgun (WGS) entry which is preliminary data.</text>
</comment>
<reference evidence="1" key="1">
    <citation type="submission" date="2023-04" db="EMBL/GenBank/DDBJ databases">
        <title>A chromosome-level genome assembly of the parasitoid wasp Eretmocerus hayati.</title>
        <authorList>
            <person name="Zhong Y."/>
            <person name="Liu S."/>
            <person name="Liu Y."/>
        </authorList>
    </citation>
    <scope>NUCLEOTIDE SEQUENCE</scope>
    <source>
        <strain evidence="1">ZJU_SS_LIU_2023</strain>
    </source>
</reference>
<keyword evidence="2" id="KW-1185">Reference proteome</keyword>
<accession>A0ACC2PJK8</accession>